<keyword evidence="3" id="KW-0732">Signal</keyword>
<evidence type="ECO:0000256" key="3">
    <source>
        <dbReference type="ARBA" id="ARBA00022729"/>
    </source>
</evidence>
<dbReference type="AlphaFoldDB" id="A0A2M8Q8U0"/>
<protein>
    <submittedName>
        <fullName evidence="6">Molybdopterin oxidoreductase</fullName>
    </submittedName>
</protein>
<feature type="domain" description="Molybdopterin oxidoreductase" evidence="5">
    <location>
        <begin position="12"/>
        <end position="236"/>
    </location>
</feature>
<evidence type="ECO:0000256" key="4">
    <source>
        <dbReference type="ARBA" id="ARBA00023002"/>
    </source>
</evidence>
<evidence type="ECO:0000256" key="2">
    <source>
        <dbReference type="ARBA" id="ARBA00022505"/>
    </source>
</evidence>
<dbReference type="Proteomes" id="UP000230790">
    <property type="component" value="Unassembled WGS sequence"/>
</dbReference>
<dbReference type="InterPro" id="IPR006656">
    <property type="entry name" value="Mopterin_OxRdtase"/>
</dbReference>
<dbReference type="Gene3D" id="3.40.228.10">
    <property type="entry name" value="Dimethylsulfoxide Reductase, domain 2"/>
    <property type="match status" value="1"/>
</dbReference>
<feature type="non-terminal residue" evidence="6">
    <location>
        <position position="1"/>
    </location>
</feature>
<dbReference type="InterPro" id="IPR050612">
    <property type="entry name" value="Prok_Mopterin_Oxidored"/>
</dbReference>
<dbReference type="GO" id="GO:0051539">
    <property type="term" value="F:4 iron, 4 sulfur cluster binding"/>
    <property type="evidence" value="ECO:0007669"/>
    <property type="project" value="UniProtKB-KW"/>
</dbReference>
<keyword evidence="4" id="KW-0560">Oxidoreductase</keyword>
<accession>A0A2M8Q8U0</accession>
<dbReference type="GO" id="GO:0016491">
    <property type="term" value="F:oxidoreductase activity"/>
    <property type="evidence" value="ECO:0007669"/>
    <property type="project" value="UniProtKB-KW"/>
</dbReference>
<keyword evidence="1" id="KW-0411">Iron-sulfur</keyword>
<evidence type="ECO:0000259" key="5">
    <source>
        <dbReference type="Pfam" id="PF00384"/>
    </source>
</evidence>
<gene>
    <name evidence="6" type="ORF">CUN48_15110</name>
</gene>
<organism evidence="6 7">
    <name type="scientific">Candidatus Thermofonsia Clade 3 bacterium</name>
    <dbReference type="NCBI Taxonomy" id="2364212"/>
    <lineage>
        <taxon>Bacteria</taxon>
        <taxon>Bacillati</taxon>
        <taxon>Chloroflexota</taxon>
        <taxon>Candidatus Thermofontia</taxon>
        <taxon>Candidatus Thermofonsia Clade 3</taxon>
    </lineage>
</organism>
<keyword evidence="1" id="KW-0408">Iron</keyword>
<keyword evidence="1" id="KW-0004">4Fe-4S</keyword>
<dbReference type="PANTHER" id="PTHR43742">
    <property type="entry name" value="TRIMETHYLAMINE-N-OXIDE REDUCTASE"/>
    <property type="match status" value="1"/>
</dbReference>
<evidence type="ECO:0000256" key="1">
    <source>
        <dbReference type="ARBA" id="ARBA00022485"/>
    </source>
</evidence>
<dbReference type="Pfam" id="PF00384">
    <property type="entry name" value="Molybdopterin"/>
    <property type="match status" value="1"/>
</dbReference>
<dbReference type="PANTHER" id="PTHR43742:SF9">
    <property type="entry name" value="TETRATHIONATE REDUCTASE SUBUNIT A"/>
    <property type="match status" value="1"/>
</dbReference>
<proteinExistence type="predicted"/>
<evidence type="ECO:0000313" key="7">
    <source>
        <dbReference type="Proteomes" id="UP000230790"/>
    </source>
</evidence>
<reference evidence="6 7" key="1">
    <citation type="submission" date="2017-11" db="EMBL/GenBank/DDBJ databases">
        <title>Evolution of Phototrophy in the Chloroflexi Phylum Driven by Horizontal Gene Transfer.</title>
        <authorList>
            <person name="Ward L.M."/>
            <person name="Hemp J."/>
            <person name="Shih P.M."/>
            <person name="Mcglynn S.E."/>
            <person name="Fischer W."/>
        </authorList>
    </citation>
    <scope>NUCLEOTIDE SEQUENCE [LARGE SCALE GENOMIC DNA]</scope>
    <source>
        <strain evidence="6">JP3_7</strain>
    </source>
</reference>
<dbReference type="SUPFAM" id="SSF53706">
    <property type="entry name" value="Formate dehydrogenase/DMSO reductase, domains 1-3"/>
    <property type="match status" value="1"/>
</dbReference>
<sequence length="245" mass="26717">RTGKVTDGLTERGLKIAVVDPRHSKTAAKAWKWIPAAPGAEGALALAMIQWIIENQRYDARYLAAANKAAAAEIGESTWSNAAWLVRIEEDGPGAFLRVRDLPPELQPDDVAEKDDRFVVLQEGKPTAVAPADAEAPVHGDLFVDTTIGGIRVKSAMQLLFESANEHTLEEWAQICDVRVQDIVELAREFTSHGKKAAADIHRGVSQHTNGYYNVAAWMSLNLLIGNYDWKGGMVKPTTYDATGA</sequence>
<evidence type="ECO:0000313" key="6">
    <source>
        <dbReference type="EMBL" id="PJF46180.1"/>
    </source>
</evidence>
<name>A0A2M8Q8U0_9CHLR</name>
<keyword evidence="1" id="KW-0479">Metal-binding</keyword>
<dbReference type="EMBL" id="PGTN01000399">
    <property type="protein sequence ID" value="PJF46180.1"/>
    <property type="molecule type" value="Genomic_DNA"/>
</dbReference>
<feature type="non-terminal residue" evidence="6">
    <location>
        <position position="245"/>
    </location>
</feature>
<comment type="caution">
    <text evidence="6">The sequence shown here is derived from an EMBL/GenBank/DDBJ whole genome shotgun (WGS) entry which is preliminary data.</text>
</comment>
<keyword evidence="2" id="KW-0500">Molybdenum</keyword>